<protein>
    <submittedName>
        <fullName evidence="5">Ankrd17 protein</fullName>
    </submittedName>
</protein>
<name>A0A812J3P5_9DINO</name>
<keyword evidence="4" id="KW-0472">Membrane</keyword>
<evidence type="ECO:0000256" key="4">
    <source>
        <dbReference type="SAM" id="Phobius"/>
    </source>
</evidence>
<gene>
    <name evidence="5" type="primary">Ankrd17</name>
    <name evidence="5" type="ORF">SNAT2548_LOCUS5718</name>
</gene>
<comment type="caution">
    <text evidence="5">The sequence shown here is derived from an EMBL/GenBank/DDBJ whole genome shotgun (WGS) entry which is preliminary data.</text>
</comment>
<evidence type="ECO:0000256" key="3">
    <source>
        <dbReference type="PROSITE-ProRule" id="PRU00023"/>
    </source>
</evidence>
<dbReference type="EMBL" id="CAJNDS010000369">
    <property type="protein sequence ID" value="CAE7198408.1"/>
    <property type="molecule type" value="Genomic_DNA"/>
</dbReference>
<dbReference type="Pfam" id="PF12796">
    <property type="entry name" value="Ank_2"/>
    <property type="match status" value="3"/>
</dbReference>
<dbReference type="Gene3D" id="1.25.40.20">
    <property type="entry name" value="Ankyrin repeat-containing domain"/>
    <property type="match status" value="3"/>
</dbReference>
<dbReference type="SMART" id="SM00248">
    <property type="entry name" value="ANK"/>
    <property type="match status" value="7"/>
</dbReference>
<sequence length="401" mass="43345">MLESIGVMWELCYHHKESTLLDMHSALALVFSFVLGSFTCGLLIDKNQVHFGGKSWYGVALVGNALLIFSAALIPNQRLLSVVQDVQLVLLPFAGAGKEQVAELAEAAARGDEWAVERILQRPQDPNTTRLGKTPVGLASLCGHVATVRLLLEAGSDANKGDATPLYEAAAHGHVEVVDLLLATGVDKEKGISTPLHAACKNGQVEVVRLLLKAGASVDRADKNGSTPLHGASWFGHAEIAQLLLQARADKDKSDPTPLHRASSRGHAGIVRVLLEARADIDRTCSSTHLFEIQSTCDGETTVEVRMSISERDRRRRSTPLFEASLHGHVEIVRLLLAANADTDKGDSTPLYAASLMLVRRQHHKDIARMLLEAGAQNRSNSMAWVATPFLCGLPRAVLRV</sequence>
<feature type="repeat" description="ANK" evidence="3">
    <location>
        <begin position="316"/>
        <end position="348"/>
    </location>
</feature>
<keyword evidence="1" id="KW-0677">Repeat</keyword>
<proteinExistence type="predicted"/>
<dbReference type="SUPFAM" id="SSF48403">
    <property type="entry name" value="Ankyrin repeat"/>
    <property type="match status" value="1"/>
</dbReference>
<feature type="repeat" description="ANK" evidence="3">
    <location>
        <begin position="161"/>
        <end position="187"/>
    </location>
</feature>
<organism evidence="5 6">
    <name type="scientific">Symbiodinium natans</name>
    <dbReference type="NCBI Taxonomy" id="878477"/>
    <lineage>
        <taxon>Eukaryota</taxon>
        <taxon>Sar</taxon>
        <taxon>Alveolata</taxon>
        <taxon>Dinophyceae</taxon>
        <taxon>Suessiales</taxon>
        <taxon>Symbiodiniaceae</taxon>
        <taxon>Symbiodinium</taxon>
    </lineage>
</organism>
<dbReference type="InterPro" id="IPR036770">
    <property type="entry name" value="Ankyrin_rpt-contain_sf"/>
</dbReference>
<keyword evidence="4" id="KW-1133">Transmembrane helix</keyword>
<dbReference type="PRINTS" id="PR01415">
    <property type="entry name" value="ANKYRIN"/>
</dbReference>
<dbReference type="InterPro" id="IPR002110">
    <property type="entry name" value="Ankyrin_rpt"/>
</dbReference>
<keyword evidence="4" id="KW-0812">Transmembrane</keyword>
<feature type="transmembrane region" description="Helical" evidence="4">
    <location>
        <begin position="56"/>
        <end position="74"/>
    </location>
</feature>
<dbReference type="Proteomes" id="UP000604046">
    <property type="component" value="Unassembled WGS sequence"/>
</dbReference>
<evidence type="ECO:0000313" key="5">
    <source>
        <dbReference type="EMBL" id="CAE7198408.1"/>
    </source>
</evidence>
<feature type="repeat" description="ANK" evidence="3">
    <location>
        <begin position="224"/>
        <end position="256"/>
    </location>
</feature>
<feature type="repeat" description="ANK" evidence="3">
    <location>
        <begin position="254"/>
        <end position="286"/>
    </location>
</feature>
<feature type="transmembrane region" description="Helical" evidence="4">
    <location>
        <begin position="26"/>
        <end position="44"/>
    </location>
</feature>
<dbReference type="Pfam" id="PF00023">
    <property type="entry name" value="Ank"/>
    <property type="match status" value="1"/>
</dbReference>
<reference evidence="5" key="1">
    <citation type="submission" date="2021-02" db="EMBL/GenBank/DDBJ databases">
        <authorList>
            <person name="Dougan E. K."/>
            <person name="Rhodes N."/>
            <person name="Thang M."/>
            <person name="Chan C."/>
        </authorList>
    </citation>
    <scope>NUCLEOTIDE SEQUENCE</scope>
</reference>
<evidence type="ECO:0000313" key="6">
    <source>
        <dbReference type="Proteomes" id="UP000604046"/>
    </source>
</evidence>
<accession>A0A812J3P5</accession>
<dbReference type="OrthoDB" id="428949at2759"/>
<feature type="repeat" description="ANK" evidence="3">
    <location>
        <begin position="194"/>
        <end position="223"/>
    </location>
</feature>
<dbReference type="AlphaFoldDB" id="A0A812J3P5"/>
<dbReference type="PROSITE" id="PS50297">
    <property type="entry name" value="ANK_REP_REGION"/>
    <property type="match status" value="6"/>
</dbReference>
<evidence type="ECO:0000256" key="2">
    <source>
        <dbReference type="ARBA" id="ARBA00023043"/>
    </source>
</evidence>
<keyword evidence="2 3" id="KW-0040">ANK repeat</keyword>
<evidence type="ECO:0000256" key="1">
    <source>
        <dbReference type="ARBA" id="ARBA00022737"/>
    </source>
</evidence>
<dbReference type="PANTHER" id="PTHR24173:SF74">
    <property type="entry name" value="ANKYRIN REPEAT DOMAIN-CONTAINING PROTEIN 16"/>
    <property type="match status" value="1"/>
</dbReference>
<dbReference type="PROSITE" id="PS50088">
    <property type="entry name" value="ANK_REPEAT"/>
    <property type="match status" value="6"/>
</dbReference>
<feature type="repeat" description="ANK" evidence="3">
    <location>
        <begin position="131"/>
        <end position="163"/>
    </location>
</feature>
<dbReference type="PANTHER" id="PTHR24173">
    <property type="entry name" value="ANKYRIN REPEAT CONTAINING"/>
    <property type="match status" value="1"/>
</dbReference>
<keyword evidence="6" id="KW-1185">Reference proteome</keyword>